<accession>A0A453CYB6</accession>
<feature type="compositionally biased region" description="Basic residues" evidence="1">
    <location>
        <begin position="30"/>
        <end position="41"/>
    </location>
</feature>
<evidence type="ECO:0000313" key="2">
    <source>
        <dbReference type="EnsemblPlants" id="AET2Gv21012100.7"/>
    </source>
</evidence>
<feature type="region of interest" description="Disordered" evidence="1">
    <location>
        <begin position="28"/>
        <end position="60"/>
    </location>
</feature>
<reference evidence="2" key="4">
    <citation type="submission" date="2019-03" db="UniProtKB">
        <authorList>
            <consortium name="EnsemblPlants"/>
        </authorList>
    </citation>
    <scope>IDENTIFICATION</scope>
</reference>
<reference evidence="3" key="2">
    <citation type="journal article" date="2017" name="Nat. Plants">
        <title>The Aegilops tauschii genome reveals multiple impacts of transposons.</title>
        <authorList>
            <person name="Zhao G."/>
            <person name="Zou C."/>
            <person name="Li K."/>
            <person name="Wang K."/>
            <person name="Li T."/>
            <person name="Gao L."/>
            <person name="Zhang X."/>
            <person name="Wang H."/>
            <person name="Yang Z."/>
            <person name="Liu X."/>
            <person name="Jiang W."/>
            <person name="Mao L."/>
            <person name="Kong X."/>
            <person name="Jiao Y."/>
            <person name="Jia J."/>
        </authorList>
    </citation>
    <scope>NUCLEOTIDE SEQUENCE [LARGE SCALE GENOMIC DNA]</scope>
    <source>
        <strain evidence="3">cv. AL8/78</strain>
    </source>
</reference>
<dbReference type="AlphaFoldDB" id="A0A453CYB6"/>
<proteinExistence type="predicted"/>
<reference evidence="3" key="1">
    <citation type="journal article" date="2014" name="Science">
        <title>Ancient hybridizations among the ancestral genomes of bread wheat.</title>
        <authorList>
            <consortium name="International Wheat Genome Sequencing Consortium,"/>
            <person name="Marcussen T."/>
            <person name="Sandve S.R."/>
            <person name="Heier L."/>
            <person name="Spannagl M."/>
            <person name="Pfeifer M."/>
            <person name="Jakobsen K.S."/>
            <person name="Wulff B.B."/>
            <person name="Steuernagel B."/>
            <person name="Mayer K.F."/>
            <person name="Olsen O.A."/>
        </authorList>
    </citation>
    <scope>NUCLEOTIDE SEQUENCE [LARGE SCALE GENOMIC DNA]</scope>
    <source>
        <strain evidence="3">cv. AL8/78</strain>
    </source>
</reference>
<organism evidence="2 3">
    <name type="scientific">Aegilops tauschii subsp. strangulata</name>
    <name type="common">Goatgrass</name>
    <dbReference type="NCBI Taxonomy" id="200361"/>
    <lineage>
        <taxon>Eukaryota</taxon>
        <taxon>Viridiplantae</taxon>
        <taxon>Streptophyta</taxon>
        <taxon>Embryophyta</taxon>
        <taxon>Tracheophyta</taxon>
        <taxon>Spermatophyta</taxon>
        <taxon>Magnoliopsida</taxon>
        <taxon>Liliopsida</taxon>
        <taxon>Poales</taxon>
        <taxon>Poaceae</taxon>
        <taxon>BOP clade</taxon>
        <taxon>Pooideae</taxon>
        <taxon>Triticodae</taxon>
        <taxon>Triticeae</taxon>
        <taxon>Triticinae</taxon>
        <taxon>Aegilops</taxon>
    </lineage>
</organism>
<reference evidence="2" key="3">
    <citation type="journal article" date="2017" name="Nature">
        <title>Genome sequence of the progenitor of the wheat D genome Aegilops tauschii.</title>
        <authorList>
            <person name="Luo M.C."/>
            <person name="Gu Y.Q."/>
            <person name="Puiu D."/>
            <person name="Wang H."/>
            <person name="Twardziok S.O."/>
            <person name="Deal K.R."/>
            <person name="Huo N."/>
            <person name="Zhu T."/>
            <person name="Wang L."/>
            <person name="Wang Y."/>
            <person name="McGuire P.E."/>
            <person name="Liu S."/>
            <person name="Long H."/>
            <person name="Ramasamy R.K."/>
            <person name="Rodriguez J.C."/>
            <person name="Van S.L."/>
            <person name="Yuan L."/>
            <person name="Wang Z."/>
            <person name="Xia Z."/>
            <person name="Xiao L."/>
            <person name="Anderson O.D."/>
            <person name="Ouyang S."/>
            <person name="Liang Y."/>
            <person name="Zimin A.V."/>
            <person name="Pertea G."/>
            <person name="Qi P."/>
            <person name="Bennetzen J.L."/>
            <person name="Dai X."/>
            <person name="Dawson M.W."/>
            <person name="Muller H.G."/>
            <person name="Kugler K."/>
            <person name="Rivarola-Duarte L."/>
            <person name="Spannagl M."/>
            <person name="Mayer K.F.X."/>
            <person name="Lu F.H."/>
            <person name="Bevan M.W."/>
            <person name="Leroy P."/>
            <person name="Li P."/>
            <person name="You F.M."/>
            <person name="Sun Q."/>
            <person name="Liu Z."/>
            <person name="Lyons E."/>
            <person name="Wicker T."/>
            <person name="Salzberg S.L."/>
            <person name="Devos K.M."/>
            <person name="Dvorak J."/>
        </authorList>
    </citation>
    <scope>NUCLEOTIDE SEQUENCE [LARGE SCALE GENOMIC DNA]</scope>
    <source>
        <strain evidence="2">cv. AL8/78</strain>
    </source>
</reference>
<protein>
    <submittedName>
        <fullName evidence="2">Uncharacterized protein</fullName>
    </submittedName>
</protein>
<reference evidence="2" key="5">
    <citation type="journal article" date="2021" name="G3 (Bethesda)">
        <title>Aegilops tauschii genome assembly Aet v5.0 features greater sequence contiguity and improved annotation.</title>
        <authorList>
            <person name="Wang L."/>
            <person name="Zhu T."/>
            <person name="Rodriguez J.C."/>
            <person name="Deal K.R."/>
            <person name="Dubcovsky J."/>
            <person name="McGuire P.E."/>
            <person name="Lux T."/>
            <person name="Spannagl M."/>
            <person name="Mayer K.F.X."/>
            <person name="Baldrich P."/>
            <person name="Meyers B.C."/>
            <person name="Huo N."/>
            <person name="Gu Y.Q."/>
            <person name="Zhou H."/>
            <person name="Devos K.M."/>
            <person name="Bennetzen J.L."/>
            <person name="Unver T."/>
            <person name="Budak H."/>
            <person name="Gulick P.J."/>
            <person name="Galiba G."/>
            <person name="Kalapos B."/>
            <person name="Nelson D.R."/>
            <person name="Li P."/>
            <person name="You F.M."/>
            <person name="Luo M.C."/>
            <person name="Dvorak J."/>
        </authorList>
    </citation>
    <scope>NUCLEOTIDE SEQUENCE [LARGE SCALE GENOMIC DNA]</scope>
    <source>
        <strain evidence="2">cv. AL8/78</strain>
    </source>
</reference>
<sequence length="60" mass="6585">PTAQVAGSQDLTSRAHPMLVVPCISLSPHPHSRAERRHRPRSLAAASSGDWIRIPRPQNL</sequence>
<evidence type="ECO:0000313" key="3">
    <source>
        <dbReference type="Proteomes" id="UP000015105"/>
    </source>
</evidence>
<evidence type="ECO:0000256" key="1">
    <source>
        <dbReference type="SAM" id="MobiDB-lite"/>
    </source>
</evidence>
<dbReference type="EnsemblPlants" id="AET2Gv21012100.7">
    <property type="protein sequence ID" value="AET2Gv21012100.7"/>
    <property type="gene ID" value="AET2Gv21012100"/>
</dbReference>
<dbReference type="Proteomes" id="UP000015105">
    <property type="component" value="Chromosome 2D"/>
</dbReference>
<dbReference type="Gramene" id="AET2Gv21012100.7">
    <property type="protein sequence ID" value="AET2Gv21012100.7"/>
    <property type="gene ID" value="AET2Gv21012100"/>
</dbReference>
<keyword evidence="3" id="KW-1185">Reference proteome</keyword>
<name>A0A453CYB6_AEGTS</name>